<gene>
    <name evidence="1" type="ORF">Gotri_028022</name>
</gene>
<dbReference type="Proteomes" id="UP000593568">
    <property type="component" value="Unassembled WGS sequence"/>
</dbReference>
<evidence type="ECO:0000313" key="2">
    <source>
        <dbReference type="Proteomes" id="UP000593568"/>
    </source>
</evidence>
<reference evidence="1 2" key="1">
    <citation type="journal article" date="2019" name="Genome Biol. Evol.">
        <title>Insights into the evolution of the New World diploid cottons (Gossypium, subgenus Houzingenia) based on genome sequencing.</title>
        <authorList>
            <person name="Grover C.E."/>
            <person name="Arick M.A. 2nd"/>
            <person name="Thrash A."/>
            <person name="Conover J.L."/>
            <person name="Sanders W.S."/>
            <person name="Peterson D.G."/>
            <person name="Frelichowski J.E."/>
            <person name="Scheffler J.A."/>
            <person name="Scheffler B.E."/>
            <person name="Wendel J.F."/>
        </authorList>
    </citation>
    <scope>NUCLEOTIDE SEQUENCE [LARGE SCALE GENOMIC DNA]</scope>
    <source>
        <strain evidence="1">8</strain>
        <tissue evidence="1">Leaf</tissue>
    </source>
</reference>
<accession>A0A7J9FIY3</accession>
<dbReference type="AlphaFoldDB" id="A0A7J9FIY3"/>
<proteinExistence type="predicted"/>
<comment type="caution">
    <text evidence="1">The sequence shown here is derived from an EMBL/GenBank/DDBJ whole genome shotgun (WGS) entry which is preliminary data.</text>
</comment>
<protein>
    <submittedName>
        <fullName evidence="1">Uncharacterized protein</fullName>
    </submittedName>
</protein>
<sequence>MLNGKLIGWFPMRSCIDVETSIEFLYLGFGELSAMHRCWY</sequence>
<dbReference type="EMBL" id="JABEZW010218047">
    <property type="protein sequence ID" value="MBA0785207.1"/>
    <property type="molecule type" value="Genomic_DNA"/>
</dbReference>
<evidence type="ECO:0000313" key="1">
    <source>
        <dbReference type="EMBL" id="MBA0785207.1"/>
    </source>
</evidence>
<name>A0A7J9FIY3_9ROSI</name>
<keyword evidence="2" id="KW-1185">Reference proteome</keyword>
<organism evidence="1 2">
    <name type="scientific">Gossypium trilobum</name>
    <dbReference type="NCBI Taxonomy" id="34281"/>
    <lineage>
        <taxon>Eukaryota</taxon>
        <taxon>Viridiplantae</taxon>
        <taxon>Streptophyta</taxon>
        <taxon>Embryophyta</taxon>
        <taxon>Tracheophyta</taxon>
        <taxon>Spermatophyta</taxon>
        <taxon>Magnoliopsida</taxon>
        <taxon>eudicotyledons</taxon>
        <taxon>Gunneridae</taxon>
        <taxon>Pentapetalae</taxon>
        <taxon>rosids</taxon>
        <taxon>malvids</taxon>
        <taxon>Malvales</taxon>
        <taxon>Malvaceae</taxon>
        <taxon>Malvoideae</taxon>
        <taxon>Gossypium</taxon>
    </lineage>
</organism>